<name>A0A914PRN7_9BILA</name>
<organism evidence="1 2">
    <name type="scientific">Panagrolaimus davidi</name>
    <dbReference type="NCBI Taxonomy" id="227884"/>
    <lineage>
        <taxon>Eukaryota</taxon>
        <taxon>Metazoa</taxon>
        <taxon>Ecdysozoa</taxon>
        <taxon>Nematoda</taxon>
        <taxon>Chromadorea</taxon>
        <taxon>Rhabditida</taxon>
        <taxon>Tylenchina</taxon>
        <taxon>Panagrolaimomorpha</taxon>
        <taxon>Panagrolaimoidea</taxon>
        <taxon>Panagrolaimidae</taxon>
        <taxon>Panagrolaimus</taxon>
    </lineage>
</organism>
<evidence type="ECO:0000313" key="2">
    <source>
        <dbReference type="WBParaSite" id="PDA_v2.g21283.t1"/>
    </source>
</evidence>
<reference evidence="2" key="1">
    <citation type="submission" date="2022-11" db="UniProtKB">
        <authorList>
            <consortium name="WormBaseParasite"/>
        </authorList>
    </citation>
    <scope>IDENTIFICATION</scope>
</reference>
<proteinExistence type="predicted"/>
<dbReference type="AlphaFoldDB" id="A0A914PRN7"/>
<dbReference type="SUPFAM" id="SSF48371">
    <property type="entry name" value="ARM repeat"/>
    <property type="match status" value="1"/>
</dbReference>
<dbReference type="InterPro" id="IPR016024">
    <property type="entry name" value="ARM-type_fold"/>
</dbReference>
<dbReference type="Proteomes" id="UP000887578">
    <property type="component" value="Unplaced"/>
</dbReference>
<accession>A0A914PRN7</accession>
<dbReference type="WBParaSite" id="PDA_v2.g21283.t1">
    <property type="protein sequence ID" value="PDA_v2.g21283.t1"/>
    <property type="gene ID" value="PDA_v2.g21283"/>
</dbReference>
<protein>
    <submittedName>
        <fullName evidence="2">Uncharacterized protein</fullName>
    </submittedName>
</protein>
<sequence>MVFSTKNDENLTRAERLRRNKKFLGKRTGIELGNLHAVDSQPYKKKLRSWQEDDQPETPIYSSLFFKLKDADNIPVRSYSELALDEICEILKNDKSEVNVFQALSSLYGLYAANLELFNEEFYDCIMPLIGELFKWKENVSDAFIFMLNKVFDAVSRLPAKTIWGCFDKLCEYILHGLQNEQSKFKVLSLHVLQTHIFPRCPATMNNDLYCQYLDFLSRDCIIGKVNFDVYIRDNSPKTHTETEIHDGQIQFGSAATCHRWRCRCLLGRENTGQITYSSQNPKVLFDYTFGGTVFYDVPQHYPTNTKDGIDALGSCCFEFFASIIDIEDFPLENYLYYIEYSLHVIIAIMKIYVIENNIPAGQHGKTLAEIAEDAGFKKVASKNKKILRYLRELEEI</sequence>
<evidence type="ECO:0000313" key="1">
    <source>
        <dbReference type="Proteomes" id="UP000887578"/>
    </source>
</evidence>
<keyword evidence="1" id="KW-1185">Reference proteome</keyword>